<evidence type="ECO:0000313" key="2">
    <source>
        <dbReference type="EMBL" id="VEP16267.1"/>
    </source>
</evidence>
<accession>A0A563VY03</accession>
<organism evidence="2 3">
    <name type="scientific">Hyella patelloides LEGE 07179</name>
    <dbReference type="NCBI Taxonomy" id="945734"/>
    <lineage>
        <taxon>Bacteria</taxon>
        <taxon>Bacillati</taxon>
        <taxon>Cyanobacteriota</taxon>
        <taxon>Cyanophyceae</taxon>
        <taxon>Pleurocapsales</taxon>
        <taxon>Hyellaceae</taxon>
        <taxon>Hyella</taxon>
    </lineage>
</organism>
<reference evidence="2 3" key="1">
    <citation type="submission" date="2019-01" db="EMBL/GenBank/DDBJ databases">
        <authorList>
            <person name="Brito A."/>
        </authorList>
    </citation>
    <scope>NUCLEOTIDE SEQUENCE [LARGE SCALE GENOMIC DNA]</scope>
    <source>
        <strain evidence="2">1</strain>
    </source>
</reference>
<protein>
    <submittedName>
        <fullName evidence="2">Uncharacterized protein</fullName>
    </submittedName>
</protein>
<evidence type="ECO:0000256" key="1">
    <source>
        <dbReference type="SAM" id="MobiDB-lite"/>
    </source>
</evidence>
<sequence length="47" mass="5523">MADTAHWKPKHSQRSKVIRDLDNSKNLKMKSQKKKLARHLGININKK</sequence>
<dbReference type="Proteomes" id="UP000320055">
    <property type="component" value="Unassembled WGS sequence"/>
</dbReference>
<keyword evidence="3" id="KW-1185">Reference proteome</keyword>
<dbReference type="EMBL" id="CAACVJ010000366">
    <property type="protein sequence ID" value="VEP16267.1"/>
    <property type="molecule type" value="Genomic_DNA"/>
</dbReference>
<gene>
    <name evidence="2" type="ORF">H1P_4280003</name>
</gene>
<feature type="compositionally biased region" description="Basic residues" evidence="1">
    <location>
        <begin position="7"/>
        <end position="16"/>
    </location>
</feature>
<feature type="region of interest" description="Disordered" evidence="1">
    <location>
        <begin position="1"/>
        <end position="21"/>
    </location>
</feature>
<name>A0A563VY03_9CYAN</name>
<evidence type="ECO:0000313" key="3">
    <source>
        <dbReference type="Proteomes" id="UP000320055"/>
    </source>
</evidence>
<proteinExistence type="predicted"/>
<dbReference type="AlphaFoldDB" id="A0A563VY03"/>